<keyword evidence="2 13" id="KW-0813">Transport</keyword>
<proteinExistence type="inferred from homology"/>
<dbReference type="STRING" id="768710.DesyoDRAFT_4150"/>
<dbReference type="eggNOG" id="COG0601">
    <property type="taxonomic scope" value="Bacteria"/>
</dbReference>
<protein>
    <recommendedName>
        <fullName evidence="12">Nickel import system permease protein NikB</fullName>
    </recommendedName>
</protein>
<dbReference type="PROSITE" id="PS50928">
    <property type="entry name" value="ABC_TM1"/>
    <property type="match status" value="1"/>
</dbReference>
<evidence type="ECO:0000256" key="13">
    <source>
        <dbReference type="RuleBase" id="RU363032"/>
    </source>
</evidence>
<keyword evidence="4" id="KW-0533">Nickel</keyword>
<feature type="transmembrane region" description="Helical" evidence="13">
    <location>
        <begin position="279"/>
        <end position="302"/>
    </location>
</feature>
<dbReference type="OrthoDB" id="9789439at2"/>
<dbReference type="SUPFAM" id="SSF161098">
    <property type="entry name" value="MetI-like"/>
    <property type="match status" value="1"/>
</dbReference>
<keyword evidence="8" id="KW-0921">Nickel transport</keyword>
<keyword evidence="6 13" id="KW-1133">Transmembrane helix</keyword>
<dbReference type="NCBIfam" id="NF045470">
    <property type="entry name" value="Opp2B"/>
    <property type="match status" value="1"/>
</dbReference>
<organism evidence="15 16">
    <name type="scientific">Desulfosporosinus youngiae DSM 17734</name>
    <dbReference type="NCBI Taxonomy" id="768710"/>
    <lineage>
        <taxon>Bacteria</taxon>
        <taxon>Bacillati</taxon>
        <taxon>Bacillota</taxon>
        <taxon>Clostridia</taxon>
        <taxon>Eubacteriales</taxon>
        <taxon>Desulfitobacteriaceae</taxon>
        <taxon>Desulfosporosinus</taxon>
    </lineage>
</organism>
<evidence type="ECO:0000256" key="8">
    <source>
        <dbReference type="ARBA" id="ARBA00023112"/>
    </source>
</evidence>
<evidence type="ECO:0000256" key="1">
    <source>
        <dbReference type="ARBA" id="ARBA00004651"/>
    </source>
</evidence>
<evidence type="ECO:0000256" key="4">
    <source>
        <dbReference type="ARBA" id="ARBA00022596"/>
    </source>
</evidence>
<sequence length="315" mass="34409">MLRYICKRVVVLFFVLVGVSLLTFGMVHLTPGDPAEILLRTEGIDATPQAVEELREKLGLNHPLPLQYRNWIGKVLRGDLGVSFETGLPVLQELKLRMPATLELTVAGTIVVLLVSLPLGLVSALFKNTFVDHLSRFFALLGASLPSFWLGLIMIYLLAVKYSLLPVMGRGSLAHLVLPSLTLGLGMSATYARLLRASMLEVLGQDFIQAARARGLRENTVLLGHAFKNALLPLVTAFGMSLGHLLGGTVIVETIFAWPGMGHYLVDSIFGRDYAVVQGYVLLMALIFVVINLLVDISYAFIDPRMRLGKKGAEG</sequence>
<feature type="transmembrane region" description="Helical" evidence="13">
    <location>
        <begin position="138"/>
        <end position="160"/>
    </location>
</feature>
<dbReference type="Pfam" id="PF19300">
    <property type="entry name" value="BPD_transp_1_N"/>
    <property type="match status" value="1"/>
</dbReference>
<dbReference type="GO" id="GO:0015099">
    <property type="term" value="F:nickel cation transmembrane transporter activity"/>
    <property type="evidence" value="ECO:0007669"/>
    <property type="project" value="InterPro"/>
</dbReference>
<dbReference type="GO" id="GO:0005886">
    <property type="term" value="C:plasma membrane"/>
    <property type="evidence" value="ECO:0007669"/>
    <property type="project" value="UniProtKB-SubCell"/>
</dbReference>
<evidence type="ECO:0000259" key="14">
    <source>
        <dbReference type="PROSITE" id="PS50928"/>
    </source>
</evidence>
<gene>
    <name evidence="15" type="ORF">DesyoDRAFT_4150</name>
</gene>
<dbReference type="Proteomes" id="UP000005104">
    <property type="component" value="Chromosome"/>
</dbReference>
<dbReference type="InterPro" id="IPR045621">
    <property type="entry name" value="BPD_transp_1_N"/>
</dbReference>
<dbReference type="InterPro" id="IPR050045">
    <property type="entry name" value="Opp2B"/>
</dbReference>
<evidence type="ECO:0000313" key="15">
    <source>
        <dbReference type="EMBL" id="EHQ91109.1"/>
    </source>
</evidence>
<keyword evidence="9 13" id="KW-0472">Membrane</keyword>
<evidence type="ECO:0000256" key="11">
    <source>
        <dbReference type="ARBA" id="ARBA00038669"/>
    </source>
</evidence>
<keyword evidence="5 13" id="KW-0812">Transmembrane</keyword>
<keyword evidence="3" id="KW-1003">Cell membrane</keyword>
<accession>H5XXA3</accession>
<feature type="transmembrane region" description="Helical" evidence="13">
    <location>
        <begin position="231"/>
        <end position="259"/>
    </location>
</feature>
<dbReference type="EMBL" id="CM001441">
    <property type="protein sequence ID" value="EHQ91109.1"/>
    <property type="molecule type" value="Genomic_DNA"/>
</dbReference>
<dbReference type="InterPro" id="IPR000515">
    <property type="entry name" value="MetI-like"/>
</dbReference>
<dbReference type="PANTHER" id="PTHR43163:SF6">
    <property type="entry name" value="DIPEPTIDE TRANSPORT SYSTEM PERMEASE PROTEIN DPPB-RELATED"/>
    <property type="match status" value="1"/>
</dbReference>
<name>H5XXA3_9FIRM</name>
<comment type="similarity">
    <text evidence="10">Belongs to the binding-protein-dependent transport system permease family. OppBC subfamily.</text>
</comment>
<evidence type="ECO:0000256" key="5">
    <source>
        <dbReference type="ARBA" id="ARBA00022692"/>
    </source>
</evidence>
<keyword evidence="16" id="KW-1185">Reference proteome</keyword>
<evidence type="ECO:0000256" key="12">
    <source>
        <dbReference type="ARBA" id="ARBA00044774"/>
    </source>
</evidence>
<comment type="subunit">
    <text evidence="11">The complex is composed of two ATP-binding proteins (NikD and NikE), two transmembrane proteins (NikB and NikC) and a solute-binding protein (NikA).</text>
</comment>
<evidence type="ECO:0000256" key="2">
    <source>
        <dbReference type="ARBA" id="ARBA00022448"/>
    </source>
</evidence>
<feature type="transmembrane region" description="Helical" evidence="13">
    <location>
        <begin position="172"/>
        <end position="192"/>
    </location>
</feature>
<dbReference type="Pfam" id="PF00528">
    <property type="entry name" value="BPD_transp_1"/>
    <property type="match status" value="1"/>
</dbReference>
<dbReference type="Gene3D" id="1.10.3720.10">
    <property type="entry name" value="MetI-like"/>
    <property type="match status" value="1"/>
</dbReference>
<feature type="domain" description="ABC transmembrane type-1" evidence="14">
    <location>
        <begin position="98"/>
        <end position="295"/>
    </location>
</feature>
<evidence type="ECO:0000313" key="16">
    <source>
        <dbReference type="Proteomes" id="UP000005104"/>
    </source>
</evidence>
<evidence type="ECO:0000256" key="10">
    <source>
        <dbReference type="ARBA" id="ARBA00024202"/>
    </source>
</evidence>
<dbReference type="CDD" id="cd06261">
    <property type="entry name" value="TM_PBP2"/>
    <property type="match status" value="1"/>
</dbReference>
<feature type="transmembrane region" description="Helical" evidence="13">
    <location>
        <begin position="104"/>
        <end position="126"/>
    </location>
</feature>
<evidence type="ECO:0000256" key="7">
    <source>
        <dbReference type="ARBA" id="ARBA00023065"/>
    </source>
</evidence>
<comment type="subcellular location">
    <subcellularLocation>
        <location evidence="1 13">Cell membrane</location>
        <topology evidence="1 13">Multi-pass membrane protein</topology>
    </subcellularLocation>
</comment>
<feature type="transmembrane region" description="Helical" evidence="13">
    <location>
        <begin position="9"/>
        <end position="29"/>
    </location>
</feature>
<keyword evidence="7" id="KW-0406">Ion transport</keyword>
<evidence type="ECO:0000256" key="6">
    <source>
        <dbReference type="ARBA" id="ARBA00022989"/>
    </source>
</evidence>
<reference evidence="15 16" key="1">
    <citation type="submission" date="2011-11" db="EMBL/GenBank/DDBJ databases">
        <title>The Noncontiguous Finished genome of Desulfosporosinus youngiae DSM 17734.</title>
        <authorList>
            <consortium name="US DOE Joint Genome Institute (JGI-PGF)"/>
            <person name="Lucas S."/>
            <person name="Han J."/>
            <person name="Lapidus A."/>
            <person name="Cheng J.-F."/>
            <person name="Goodwin L."/>
            <person name="Pitluck S."/>
            <person name="Peters L."/>
            <person name="Ovchinnikova G."/>
            <person name="Lu M."/>
            <person name="Land M.L."/>
            <person name="Hauser L."/>
            <person name="Pester M."/>
            <person name="Spring S."/>
            <person name="Ollivier B."/>
            <person name="Rattei T."/>
            <person name="Klenk H.-P."/>
            <person name="Wagner M."/>
            <person name="Loy A."/>
            <person name="Woyke T.J."/>
        </authorList>
    </citation>
    <scope>NUCLEOTIDE SEQUENCE [LARGE SCALE GENOMIC DNA]</scope>
    <source>
        <strain evidence="15 16">DSM 17734</strain>
    </source>
</reference>
<evidence type="ECO:0000256" key="3">
    <source>
        <dbReference type="ARBA" id="ARBA00022475"/>
    </source>
</evidence>
<dbReference type="AlphaFoldDB" id="H5XXA3"/>
<evidence type="ECO:0000256" key="9">
    <source>
        <dbReference type="ARBA" id="ARBA00023136"/>
    </source>
</evidence>
<dbReference type="PANTHER" id="PTHR43163">
    <property type="entry name" value="DIPEPTIDE TRANSPORT SYSTEM PERMEASE PROTEIN DPPB-RELATED"/>
    <property type="match status" value="1"/>
</dbReference>
<dbReference type="InterPro" id="IPR035906">
    <property type="entry name" value="MetI-like_sf"/>
</dbReference>
<dbReference type="HOGENOM" id="CLU_036879_0_0_9"/>